<keyword evidence="12" id="KW-1185">Reference proteome</keyword>
<keyword evidence="2" id="KW-0813">Transport</keyword>
<dbReference type="RefSeq" id="WP_100265733.1">
    <property type="nucleotide sequence ID" value="NZ_CP018800.1"/>
</dbReference>
<feature type="region of interest" description="Disordered" evidence="9">
    <location>
        <begin position="95"/>
        <end position="114"/>
    </location>
</feature>
<feature type="transmembrane region" description="Helical" evidence="10">
    <location>
        <begin position="6"/>
        <end position="22"/>
    </location>
</feature>
<evidence type="ECO:0000313" key="12">
    <source>
        <dbReference type="Proteomes" id="UP000231637"/>
    </source>
</evidence>
<accession>A0A2K8L5I7</accession>
<evidence type="ECO:0000256" key="7">
    <source>
        <dbReference type="ARBA" id="ARBA00023010"/>
    </source>
</evidence>
<dbReference type="NCBIfam" id="TIGR01410">
    <property type="entry name" value="tatB"/>
    <property type="match status" value="1"/>
</dbReference>
<dbReference type="Pfam" id="PF02416">
    <property type="entry name" value="TatA_B_E"/>
    <property type="match status" value="1"/>
</dbReference>
<feature type="compositionally biased region" description="Basic and acidic residues" evidence="9">
    <location>
        <begin position="100"/>
        <end position="114"/>
    </location>
</feature>
<dbReference type="InterPro" id="IPR018448">
    <property type="entry name" value="TatB"/>
</dbReference>
<organism evidence="11 12">
    <name type="scientific">Mariprofundus ferrinatatus</name>
    <dbReference type="NCBI Taxonomy" id="1921087"/>
    <lineage>
        <taxon>Bacteria</taxon>
        <taxon>Pseudomonadati</taxon>
        <taxon>Pseudomonadota</taxon>
        <taxon>Candidatius Mariprofundia</taxon>
        <taxon>Mariprofundales</taxon>
        <taxon>Mariprofundaceae</taxon>
        <taxon>Mariprofundus</taxon>
    </lineage>
</organism>
<evidence type="ECO:0000256" key="4">
    <source>
        <dbReference type="ARBA" id="ARBA00022692"/>
    </source>
</evidence>
<keyword evidence="6 10" id="KW-1133">Transmembrane helix</keyword>
<sequence length="114" mass="12366">MPDIGFLELLLVGVIAFLVLGPERMPELFSQVGRVVRKGRDWVSDVKRQIDEETAPLSTPVTEIKDALSEGDISDINKEIMKKHGQVIDPAVALGSAAGKAKDGDPQNRDEASK</sequence>
<evidence type="ECO:0000256" key="6">
    <source>
        <dbReference type="ARBA" id="ARBA00022989"/>
    </source>
</evidence>
<keyword evidence="7" id="KW-0811">Translocation</keyword>
<reference evidence="11 12" key="1">
    <citation type="submission" date="2016-12" db="EMBL/GenBank/DDBJ databases">
        <title>Isolation and genomic insights into novel planktonic Zetaproteobacteria from stratified waters of the Chesapeake Bay.</title>
        <authorList>
            <person name="McAllister S.M."/>
            <person name="Kato S."/>
            <person name="Chan C.S."/>
            <person name="Chiu B.K."/>
            <person name="Field E.K."/>
        </authorList>
    </citation>
    <scope>NUCLEOTIDE SEQUENCE [LARGE SCALE GENOMIC DNA]</scope>
    <source>
        <strain evidence="11 12">CP-8</strain>
    </source>
</reference>
<dbReference type="PRINTS" id="PR01506">
    <property type="entry name" value="TATBPROTEIN"/>
</dbReference>
<dbReference type="EMBL" id="CP018800">
    <property type="protein sequence ID" value="ATX82372.1"/>
    <property type="molecule type" value="Genomic_DNA"/>
</dbReference>
<evidence type="ECO:0000256" key="1">
    <source>
        <dbReference type="ARBA" id="ARBA00004167"/>
    </source>
</evidence>
<keyword evidence="3" id="KW-1003">Cell membrane</keyword>
<dbReference type="Proteomes" id="UP000231637">
    <property type="component" value="Chromosome"/>
</dbReference>
<dbReference type="GO" id="GO:0043953">
    <property type="term" value="P:protein transport by the Tat complex"/>
    <property type="evidence" value="ECO:0007669"/>
    <property type="project" value="InterPro"/>
</dbReference>
<dbReference type="AlphaFoldDB" id="A0A2K8L5I7"/>
<name>A0A2K8L5I7_9PROT</name>
<keyword evidence="4 10" id="KW-0812">Transmembrane</keyword>
<dbReference type="GO" id="GO:0016020">
    <property type="term" value="C:membrane"/>
    <property type="evidence" value="ECO:0007669"/>
    <property type="project" value="InterPro"/>
</dbReference>
<keyword evidence="8 10" id="KW-0472">Membrane</keyword>
<dbReference type="Gene3D" id="1.20.5.3310">
    <property type="match status" value="1"/>
</dbReference>
<dbReference type="OrthoDB" id="5296172at2"/>
<evidence type="ECO:0000256" key="8">
    <source>
        <dbReference type="ARBA" id="ARBA00023136"/>
    </source>
</evidence>
<dbReference type="InterPro" id="IPR003369">
    <property type="entry name" value="TatA/B/E"/>
</dbReference>
<comment type="subcellular location">
    <subcellularLocation>
        <location evidence="1">Membrane</location>
        <topology evidence="1">Single-pass membrane protein</topology>
    </subcellularLocation>
</comment>
<evidence type="ECO:0000256" key="2">
    <source>
        <dbReference type="ARBA" id="ARBA00022448"/>
    </source>
</evidence>
<evidence type="ECO:0000256" key="3">
    <source>
        <dbReference type="ARBA" id="ARBA00022475"/>
    </source>
</evidence>
<dbReference type="KEGG" id="mfn:Ga0123462_1509"/>
<evidence type="ECO:0000256" key="10">
    <source>
        <dbReference type="SAM" id="Phobius"/>
    </source>
</evidence>
<proteinExistence type="predicted"/>
<protein>
    <submittedName>
        <fullName evidence="11">Sec-independent protein translocase protein TatB</fullName>
    </submittedName>
</protein>
<evidence type="ECO:0000256" key="9">
    <source>
        <dbReference type="SAM" id="MobiDB-lite"/>
    </source>
</evidence>
<evidence type="ECO:0000256" key="5">
    <source>
        <dbReference type="ARBA" id="ARBA00022927"/>
    </source>
</evidence>
<gene>
    <name evidence="11" type="ORF">Ga0123462_1509</name>
</gene>
<dbReference type="GO" id="GO:0008320">
    <property type="term" value="F:protein transmembrane transporter activity"/>
    <property type="evidence" value="ECO:0007669"/>
    <property type="project" value="InterPro"/>
</dbReference>
<keyword evidence="5" id="KW-0653">Protein transport</keyword>
<evidence type="ECO:0000313" key="11">
    <source>
        <dbReference type="EMBL" id="ATX82372.1"/>
    </source>
</evidence>